<keyword evidence="3" id="KW-1185">Reference proteome</keyword>
<feature type="compositionally biased region" description="Low complexity" evidence="1">
    <location>
        <begin position="1"/>
        <end position="11"/>
    </location>
</feature>
<proteinExistence type="predicted"/>
<dbReference type="Proteomes" id="UP001501495">
    <property type="component" value="Unassembled WGS sequence"/>
</dbReference>
<sequence length="135" mass="14972">MTTTPASAPATRRGDPHDHGGDRQAFELYGRRITHTNSADVQQLLAAAHSDRIRPLCLCRPDGVAMYVAKIGPEKYVIKRMPDSGLAHTHRCTSRQRNRRTLALWITAGIHRAREGCRPATAPGWSRRDAAGRPQ</sequence>
<protein>
    <submittedName>
        <fullName evidence="2">Uncharacterized protein</fullName>
    </submittedName>
</protein>
<evidence type="ECO:0000313" key="3">
    <source>
        <dbReference type="Proteomes" id="UP001501495"/>
    </source>
</evidence>
<dbReference type="Pfam" id="PF06666">
    <property type="entry name" value="DUF1173"/>
    <property type="match status" value="1"/>
</dbReference>
<evidence type="ECO:0000313" key="2">
    <source>
        <dbReference type="EMBL" id="GAA4127503.1"/>
    </source>
</evidence>
<dbReference type="EMBL" id="BAAAZH010000031">
    <property type="protein sequence ID" value="GAA4127503.1"/>
    <property type="molecule type" value="Genomic_DNA"/>
</dbReference>
<reference evidence="3" key="1">
    <citation type="journal article" date="2019" name="Int. J. Syst. Evol. Microbiol.">
        <title>The Global Catalogue of Microorganisms (GCM) 10K type strain sequencing project: providing services to taxonomists for standard genome sequencing and annotation.</title>
        <authorList>
            <consortium name="The Broad Institute Genomics Platform"/>
            <consortium name="The Broad Institute Genome Sequencing Center for Infectious Disease"/>
            <person name="Wu L."/>
            <person name="Ma J."/>
        </authorList>
    </citation>
    <scope>NUCLEOTIDE SEQUENCE [LARGE SCALE GENOMIC DNA]</scope>
    <source>
        <strain evidence="3">JCM 16703</strain>
    </source>
</reference>
<dbReference type="InterPro" id="IPR009553">
    <property type="entry name" value="DUF1173"/>
</dbReference>
<gene>
    <name evidence="2" type="ORF">GCM10022215_38030</name>
</gene>
<organism evidence="2 3">
    <name type="scientific">Nocardioides fonticola</name>
    <dbReference type="NCBI Taxonomy" id="450363"/>
    <lineage>
        <taxon>Bacteria</taxon>
        <taxon>Bacillati</taxon>
        <taxon>Actinomycetota</taxon>
        <taxon>Actinomycetes</taxon>
        <taxon>Propionibacteriales</taxon>
        <taxon>Nocardioidaceae</taxon>
        <taxon>Nocardioides</taxon>
    </lineage>
</organism>
<feature type="region of interest" description="Disordered" evidence="1">
    <location>
        <begin position="1"/>
        <end position="23"/>
    </location>
</feature>
<feature type="compositionally biased region" description="Basic and acidic residues" evidence="1">
    <location>
        <begin position="12"/>
        <end position="23"/>
    </location>
</feature>
<evidence type="ECO:0000256" key="1">
    <source>
        <dbReference type="SAM" id="MobiDB-lite"/>
    </source>
</evidence>
<accession>A0ABP7XXI1</accession>
<dbReference type="RefSeq" id="WP_344735078.1">
    <property type="nucleotide sequence ID" value="NZ_BAAAZH010000031.1"/>
</dbReference>
<comment type="caution">
    <text evidence="2">The sequence shown here is derived from an EMBL/GenBank/DDBJ whole genome shotgun (WGS) entry which is preliminary data.</text>
</comment>
<name>A0ABP7XXI1_9ACTN</name>